<dbReference type="RefSeq" id="WP_093360925.1">
    <property type="nucleotide sequence ID" value="NZ_FOLG01000006.1"/>
</dbReference>
<evidence type="ECO:0000313" key="4">
    <source>
        <dbReference type="Proteomes" id="UP000198728"/>
    </source>
</evidence>
<dbReference type="InterPro" id="IPR018114">
    <property type="entry name" value="TRYPSIN_HIS"/>
</dbReference>
<dbReference type="GO" id="GO:0006508">
    <property type="term" value="P:proteolysis"/>
    <property type="evidence" value="ECO:0007669"/>
    <property type="project" value="InterPro"/>
</dbReference>
<dbReference type="InterPro" id="IPR009003">
    <property type="entry name" value="Peptidase_S1_PA"/>
</dbReference>
<sequence>MCPLHSRAALAGILLALALPLSAAAQSDPREPTILPEAEQPAWNAIGRVNIAGLRRRGMCTGTLVAPDLVLTAAHCLYRGDGKVARPEDVHFVAGWRAGAYAAHRSGAAVRIGAGFALGALPSAETIAADVGFIVLQEPITDEKVQSLPLSPLPEEAVSLALLGYRMDRPHALSRQTACGVGYRTAALIGLDCPVSPGASGAPVLWLSPAGWQVVAIISASTAESSPVSALAPLVAGRTQPQ</sequence>
<dbReference type="EMBL" id="FOLG01000006">
    <property type="protein sequence ID" value="SFC57351.1"/>
    <property type="molecule type" value="Genomic_DNA"/>
</dbReference>
<evidence type="ECO:0000256" key="2">
    <source>
        <dbReference type="SAM" id="SignalP"/>
    </source>
</evidence>
<dbReference type="Gene3D" id="2.40.10.10">
    <property type="entry name" value="Trypsin-like serine proteases"/>
    <property type="match status" value="2"/>
</dbReference>
<dbReference type="SUPFAM" id="SSF50494">
    <property type="entry name" value="Trypsin-like serine proteases"/>
    <property type="match status" value="1"/>
</dbReference>
<evidence type="ECO:0000256" key="1">
    <source>
        <dbReference type="ARBA" id="ARBA00022729"/>
    </source>
</evidence>
<dbReference type="AlphaFoldDB" id="A0A1I1K9Z5"/>
<dbReference type="InterPro" id="IPR050966">
    <property type="entry name" value="Glutamyl_endopeptidase"/>
</dbReference>
<name>A0A1I1K9Z5_9RHOB</name>
<organism evidence="3 4">
    <name type="scientific">Tropicimonas isoalkanivorans</name>
    <dbReference type="NCBI Taxonomy" id="441112"/>
    <lineage>
        <taxon>Bacteria</taxon>
        <taxon>Pseudomonadati</taxon>
        <taxon>Pseudomonadota</taxon>
        <taxon>Alphaproteobacteria</taxon>
        <taxon>Rhodobacterales</taxon>
        <taxon>Roseobacteraceae</taxon>
        <taxon>Tropicimonas</taxon>
    </lineage>
</organism>
<keyword evidence="1 2" id="KW-0732">Signal</keyword>
<dbReference type="GO" id="GO:0004252">
    <property type="term" value="F:serine-type endopeptidase activity"/>
    <property type="evidence" value="ECO:0007669"/>
    <property type="project" value="InterPro"/>
</dbReference>
<dbReference type="STRING" id="441112.SAMN04488094_106114"/>
<dbReference type="OrthoDB" id="267336at2"/>
<protein>
    <submittedName>
        <fullName evidence="3">V8-like Glu-specific endopeptidase</fullName>
    </submittedName>
</protein>
<evidence type="ECO:0000313" key="3">
    <source>
        <dbReference type="EMBL" id="SFC57351.1"/>
    </source>
</evidence>
<reference evidence="3 4" key="1">
    <citation type="submission" date="2016-10" db="EMBL/GenBank/DDBJ databases">
        <authorList>
            <person name="de Groot N.N."/>
        </authorList>
    </citation>
    <scope>NUCLEOTIDE SEQUENCE [LARGE SCALE GENOMIC DNA]</scope>
    <source>
        <strain evidence="3 4">DSM 19548</strain>
    </source>
</reference>
<dbReference type="PANTHER" id="PTHR15462">
    <property type="entry name" value="SERINE PROTEASE"/>
    <property type="match status" value="1"/>
</dbReference>
<dbReference type="Pfam" id="PF13365">
    <property type="entry name" value="Trypsin_2"/>
    <property type="match status" value="1"/>
</dbReference>
<feature type="signal peptide" evidence="2">
    <location>
        <begin position="1"/>
        <end position="23"/>
    </location>
</feature>
<feature type="chain" id="PRO_5011789995" evidence="2">
    <location>
        <begin position="24"/>
        <end position="242"/>
    </location>
</feature>
<gene>
    <name evidence="3" type="ORF">SAMN04488094_106114</name>
</gene>
<proteinExistence type="predicted"/>
<keyword evidence="4" id="KW-1185">Reference proteome</keyword>
<dbReference type="PROSITE" id="PS00134">
    <property type="entry name" value="TRYPSIN_HIS"/>
    <property type="match status" value="1"/>
</dbReference>
<dbReference type="InterPro" id="IPR043504">
    <property type="entry name" value="Peptidase_S1_PA_chymotrypsin"/>
</dbReference>
<accession>A0A1I1K9Z5</accession>
<dbReference type="PANTHER" id="PTHR15462:SF8">
    <property type="entry name" value="SERINE PROTEASE"/>
    <property type="match status" value="1"/>
</dbReference>
<dbReference type="Proteomes" id="UP000198728">
    <property type="component" value="Unassembled WGS sequence"/>
</dbReference>